<organism evidence="1">
    <name type="scientific">marine metagenome</name>
    <dbReference type="NCBI Taxonomy" id="408172"/>
    <lineage>
        <taxon>unclassified sequences</taxon>
        <taxon>metagenomes</taxon>
        <taxon>ecological metagenomes</taxon>
    </lineage>
</organism>
<dbReference type="Pfam" id="PF01546">
    <property type="entry name" value="Peptidase_M20"/>
    <property type="match status" value="1"/>
</dbReference>
<gene>
    <name evidence="1" type="ORF">METZ01_LOCUS294181</name>
</gene>
<dbReference type="Gene3D" id="3.40.630.10">
    <property type="entry name" value="Zn peptidases"/>
    <property type="match status" value="1"/>
</dbReference>
<dbReference type="PANTHER" id="PTHR11014:SF63">
    <property type="entry name" value="METALLOPEPTIDASE, PUTATIVE (AFU_ORTHOLOGUE AFUA_6G09600)-RELATED"/>
    <property type="match status" value="1"/>
</dbReference>
<sequence length="109" mass="11686">TSSLQGSFEFELIRGCPPVDNDPNVVAFVSNVASSLVGNENVITVEPATTGDDISFFLKEAPGCYFLVGSSNSSRGLDASHHSPNFDFDEQALSIATELLISCVFEYMT</sequence>
<reference evidence="1" key="1">
    <citation type="submission" date="2018-05" db="EMBL/GenBank/DDBJ databases">
        <authorList>
            <person name="Lanie J.A."/>
            <person name="Ng W.-L."/>
            <person name="Kazmierczak K.M."/>
            <person name="Andrzejewski T.M."/>
            <person name="Davidsen T.M."/>
            <person name="Wayne K.J."/>
            <person name="Tettelin H."/>
            <person name="Glass J.I."/>
            <person name="Rusch D."/>
            <person name="Podicherti R."/>
            <person name="Tsui H.-C.T."/>
            <person name="Winkler M.E."/>
        </authorList>
    </citation>
    <scope>NUCLEOTIDE SEQUENCE</scope>
</reference>
<feature type="non-terminal residue" evidence="1">
    <location>
        <position position="1"/>
    </location>
</feature>
<dbReference type="InterPro" id="IPR017439">
    <property type="entry name" value="Amidohydrolase"/>
</dbReference>
<evidence type="ECO:0000313" key="1">
    <source>
        <dbReference type="EMBL" id="SVC41327.1"/>
    </source>
</evidence>
<name>A0A382M0Y5_9ZZZZ</name>
<dbReference type="PANTHER" id="PTHR11014">
    <property type="entry name" value="PEPTIDASE M20 FAMILY MEMBER"/>
    <property type="match status" value="1"/>
</dbReference>
<evidence type="ECO:0008006" key="2">
    <source>
        <dbReference type="Google" id="ProtNLM"/>
    </source>
</evidence>
<proteinExistence type="predicted"/>
<accession>A0A382M0Y5</accession>
<dbReference type="GO" id="GO:0016787">
    <property type="term" value="F:hydrolase activity"/>
    <property type="evidence" value="ECO:0007669"/>
    <property type="project" value="InterPro"/>
</dbReference>
<dbReference type="InterPro" id="IPR002933">
    <property type="entry name" value="Peptidase_M20"/>
</dbReference>
<protein>
    <recommendedName>
        <fullName evidence="2">Peptidase M20 dimerisation domain-containing protein</fullName>
    </recommendedName>
</protein>
<dbReference type="AlphaFoldDB" id="A0A382M0Y5"/>
<dbReference type="EMBL" id="UINC01089876">
    <property type="protein sequence ID" value="SVC41327.1"/>
    <property type="molecule type" value="Genomic_DNA"/>
</dbReference>
<dbReference type="SUPFAM" id="SSF53187">
    <property type="entry name" value="Zn-dependent exopeptidases"/>
    <property type="match status" value="1"/>
</dbReference>